<organism evidence="10 11">
    <name type="scientific">Larimichthys crocea</name>
    <name type="common">Large yellow croaker</name>
    <name type="synonym">Pseudosciaena crocea</name>
    <dbReference type="NCBI Taxonomy" id="215358"/>
    <lineage>
        <taxon>Eukaryota</taxon>
        <taxon>Metazoa</taxon>
        <taxon>Chordata</taxon>
        <taxon>Craniata</taxon>
        <taxon>Vertebrata</taxon>
        <taxon>Euteleostomi</taxon>
        <taxon>Actinopterygii</taxon>
        <taxon>Neopterygii</taxon>
        <taxon>Teleostei</taxon>
        <taxon>Neoteleostei</taxon>
        <taxon>Acanthomorphata</taxon>
        <taxon>Eupercaria</taxon>
        <taxon>Sciaenidae</taxon>
        <taxon>Larimichthys</taxon>
    </lineage>
</organism>
<dbReference type="CDD" id="cd06127">
    <property type="entry name" value="DEDDh"/>
    <property type="match status" value="1"/>
</dbReference>
<dbReference type="GO" id="GO:0046872">
    <property type="term" value="F:metal ion binding"/>
    <property type="evidence" value="ECO:0007669"/>
    <property type="project" value="UniProtKB-KW"/>
</dbReference>
<dbReference type="Proteomes" id="UP000424527">
    <property type="component" value="Unassembled WGS sequence"/>
</dbReference>
<keyword evidence="7" id="KW-0269">Exonuclease</keyword>
<dbReference type="KEGG" id="lco:104932122"/>
<dbReference type="GO" id="GO:0003676">
    <property type="term" value="F:nucleic acid binding"/>
    <property type="evidence" value="ECO:0007669"/>
    <property type="project" value="InterPro"/>
</dbReference>
<comment type="caution">
    <text evidence="10">The sequence shown here is derived from an EMBL/GenBank/DDBJ whole genome shotgun (WGS) entry which is preliminary data.</text>
</comment>
<keyword evidence="11" id="KW-1185">Reference proteome</keyword>
<dbReference type="AlphaFoldDB" id="A0A0F8D2P2"/>
<dbReference type="InterPro" id="IPR036397">
    <property type="entry name" value="RNaseH_sf"/>
</dbReference>
<sequence>MPEIIVFVDLKTTGLDTKYCHIIQLSAICEEREFDEFILPDRNIRRGASRVTGFTLSNGQLYRNGEPLDTISLFKALNSFMNFLYSFRYPVILAAHNARGFDAPVLIRVLKRFSFWHKFQKVVSGFLDTLDLSRDLFPELDSHSLQNLVCHFLQKTYDAHNSLEDARMLEELFNKWKRDRWDISNATRSLSELSFKKKTY</sequence>
<dbReference type="InterPro" id="IPR040393">
    <property type="entry name" value="TREX1/2"/>
</dbReference>
<comment type="similarity">
    <text evidence="9">Belongs to the exonuclease superfamily. TREX family.</text>
</comment>
<reference evidence="10 11" key="1">
    <citation type="submission" date="2019-07" db="EMBL/GenBank/DDBJ databases">
        <title>Chromosome genome assembly for large yellow croaker.</title>
        <authorList>
            <person name="Xiao S."/>
        </authorList>
    </citation>
    <scope>NUCLEOTIDE SEQUENCE [LARGE SCALE GENOMIC DNA]</scope>
    <source>
        <strain evidence="10">JMULYC20181020</strain>
        <tissue evidence="10">Muscle</tissue>
    </source>
</reference>
<comment type="cofactor">
    <cofactor evidence="2">
        <name>Mg(2+)</name>
        <dbReference type="ChEBI" id="CHEBI:18420"/>
    </cofactor>
</comment>
<keyword evidence="5" id="KW-0479">Metal-binding</keyword>
<dbReference type="InterPro" id="IPR013520">
    <property type="entry name" value="Ribonucl_H"/>
</dbReference>
<evidence type="ECO:0000256" key="2">
    <source>
        <dbReference type="ARBA" id="ARBA00001946"/>
    </source>
</evidence>
<gene>
    <name evidence="10" type="ORF">D5F01_LYC05553</name>
</gene>
<evidence type="ECO:0000313" key="10">
    <source>
        <dbReference type="EMBL" id="KAE8296789.1"/>
    </source>
</evidence>
<dbReference type="GO" id="GO:0005737">
    <property type="term" value="C:cytoplasm"/>
    <property type="evidence" value="ECO:0007669"/>
    <property type="project" value="TreeGrafter"/>
</dbReference>
<evidence type="ECO:0000256" key="5">
    <source>
        <dbReference type="ARBA" id="ARBA00022723"/>
    </source>
</evidence>
<name>A0A0F8D2P2_LARCR</name>
<dbReference type="Pfam" id="PF00929">
    <property type="entry name" value="RNase_T"/>
    <property type="match status" value="1"/>
</dbReference>
<evidence type="ECO:0000256" key="8">
    <source>
        <dbReference type="ARBA" id="ARBA00022842"/>
    </source>
</evidence>
<evidence type="ECO:0000256" key="4">
    <source>
        <dbReference type="ARBA" id="ARBA00022722"/>
    </source>
</evidence>
<dbReference type="GO" id="GO:0008311">
    <property type="term" value="F:double-stranded DNA 3'-5' DNA exonuclease activity"/>
    <property type="evidence" value="ECO:0007669"/>
    <property type="project" value="UniProtKB-EC"/>
</dbReference>
<comment type="catalytic activity">
    <reaction evidence="1">
        <text>Exonucleolytic cleavage in the 3'- to 5'-direction to yield nucleoside 5'-phosphates.</text>
        <dbReference type="EC" id="3.1.11.2"/>
    </reaction>
</comment>
<evidence type="ECO:0000313" key="11">
    <source>
        <dbReference type="Proteomes" id="UP000424527"/>
    </source>
</evidence>
<proteinExistence type="inferred from homology"/>
<evidence type="ECO:0000256" key="3">
    <source>
        <dbReference type="ARBA" id="ARBA00012115"/>
    </source>
</evidence>
<evidence type="ECO:0000256" key="6">
    <source>
        <dbReference type="ARBA" id="ARBA00022801"/>
    </source>
</evidence>
<dbReference type="SMART" id="SM00479">
    <property type="entry name" value="EXOIII"/>
    <property type="match status" value="1"/>
</dbReference>
<accession>A0A0F8D2P2</accession>
<protein>
    <recommendedName>
        <fullName evidence="3">exodeoxyribonuclease III</fullName>
        <ecNumber evidence="3">3.1.11.2</ecNumber>
    </recommendedName>
</protein>
<dbReference type="InterPro" id="IPR012337">
    <property type="entry name" value="RNaseH-like_sf"/>
</dbReference>
<evidence type="ECO:0000256" key="7">
    <source>
        <dbReference type="ARBA" id="ARBA00022839"/>
    </source>
</evidence>
<dbReference type="PANTHER" id="PTHR13058">
    <property type="entry name" value="THREE PRIME REPAIR EXONUCLEASE 1, 2"/>
    <property type="match status" value="1"/>
</dbReference>
<dbReference type="Gene3D" id="3.30.420.10">
    <property type="entry name" value="Ribonuclease H-like superfamily/Ribonuclease H"/>
    <property type="match status" value="1"/>
</dbReference>
<dbReference type="PANTHER" id="PTHR13058:SF22">
    <property type="entry name" value="EXODEOXYRIBONUCLEASE III"/>
    <property type="match status" value="1"/>
</dbReference>
<keyword evidence="8" id="KW-0460">Magnesium</keyword>
<evidence type="ECO:0000256" key="9">
    <source>
        <dbReference type="ARBA" id="ARBA00025769"/>
    </source>
</evidence>
<evidence type="ECO:0000256" key="1">
    <source>
        <dbReference type="ARBA" id="ARBA00000493"/>
    </source>
</evidence>
<dbReference type="EC" id="3.1.11.2" evidence="3"/>
<keyword evidence="4" id="KW-0540">Nuclease</keyword>
<dbReference type="EMBL" id="REGW02000005">
    <property type="protein sequence ID" value="KAE8296789.1"/>
    <property type="molecule type" value="Genomic_DNA"/>
</dbReference>
<dbReference type="GO" id="GO:0006308">
    <property type="term" value="P:DNA catabolic process"/>
    <property type="evidence" value="ECO:0007669"/>
    <property type="project" value="TreeGrafter"/>
</dbReference>
<dbReference type="SUPFAM" id="SSF53098">
    <property type="entry name" value="Ribonuclease H-like"/>
    <property type="match status" value="1"/>
</dbReference>
<dbReference type="eggNOG" id="ENOG502RYIA">
    <property type="taxonomic scope" value="Eukaryota"/>
</dbReference>
<keyword evidence="6" id="KW-0378">Hydrolase</keyword>
<dbReference type="OrthoDB" id="10250935at2759"/>